<feature type="compositionally biased region" description="Basic and acidic residues" evidence="1">
    <location>
        <begin position="57"/>
        <end position="86"/>
    </location>
</feature>
<dbReference type="EMBL" id="NEVH01016296">
    <property type="protein sequence ID" value="PNF26045.1"/>
    <property type="molecule type" value="Genomic_DNA"/>
</dbReference>
<dbReference type="AlphaFoldDB" id="A0A2J7QBV2"/>
<name>A0A2J7QBV2_9NEOP</name>
<gene>
    <name evidence="2" type="ORF">B7P43_G06353</name>
</gene>
<keyword evidence="3" id="KW-1185">Reference proteome</keyword>
<proteinExistence type="predicted"/>
<reference evidence="2 3" key="1">
    <citation type="submission" date="2017-12" db="EMBL/GenBank/DDBJ databases">
        <title>Hemimetabolous genomes reveal molecular basis of termite eusociality.</title>
        <authorList>
            <person name="Harrison M.C."/>
            <person name="Jongepier E."/>
            <person name="Robertson H.M."/>
            <person name="Arning N."/>
            <person name="Bitard-Feildel T."/>
            <person name="Chao H."/>
            <person name="Childers C.P."/>
            <person name="Dinh H."/>
            <person name="Doddapaneni H."/>
            <person name="Dugan S."/>
            <person name="Gowin J."/>
            <person name="Greiner C."/>
            <person name="Han Y."/>
            <person name="Hu H."/>
            <person name="Hughes D.S.T."/>
            <person name="Huylmans A.-K."/>
            <person name="Kemena C."/>
            <person name="Kremer L.P.M."/>
            <person name="Lee S.L."/>
            <person name="Lopez-Ezquerra A."/>
            <person name="Mallet L."/>
            <person name="Monroy-Kuhn J.M."/>
            <person name="Moser A."/>
            <person name="Murali S.C."/>
            <person name="Muzny D.M."/>
            <person name="Otani S."/>
            <person name="Piulachs M.-D."/>
            <person name="Poelchau M."/>
            <person name="Qu J."/>
            <person name="Schaub F."/>
            <person name="Wada-Katsumata A."/>
            <person name="Worley K.C."/>
            <person name="Xie Q."/>
            <person name="Ylla G."/>
            <person name="Poulsen M."/>
            <person name="Gibbs R.A."/>
            <person name="Schal C."/>
            <person name="Richards S."/>
            <person name="Belles X."/>
            <person name="Korb J."/>
            <person name="Bornberg-Bauer E."/>
        </authorList>
    </citation>
    <scope>NUCLEOTIDE SEQUENCE [LARGE SCALE GENOMIC DNA]</scope>
    <source>
        <tissue evidence="2">Whole body</tissue>
    </source>
</reference>
<feature type="region of interest" description="Disordered" evidence="1">
    <location>
        <begin position="57"/>
        <end position="100"/>
    </location>
</feature>
<accession>A0A2J7QBV2</accession>
<protein>
    <submittedName>
        <fullName evidence="2">Uncharacterized protein</fullName>
    </submittedName>
</protein>
<organism evidence="2 3">
    <name type="scientific">Cryptotermes secundus</name>
    <dbReference type="NCBI Taxonomy" id="105785"/>
    <lineage>
        <taxon>Eukaryota</taxon>
        <taxon>Metazoa</taxon>
        <taxon>Ecdysozoa</taxon>
        <taxon>Arthropoda</taxon>
        <taxon>Hexapoda</taxon>
        <taxon>Insecta</taxon>
        <taxon>Pterygota</taxon>
        <taxon>Neoptera</taxon>
        <taxon>Polyneoptera</taxon>
        <taxon>Dictyoptera</taxon>
        <taxon>Blattodea</taxon>
        <taxon>Blattoidea</taxon>
        <taxon>Termitoidae</taxon>
        <taxon>Kalotermitidae</taxon>
        <taxon>Cryptotermitinae</taxon>
        <taxon>Cryptotermes</taxon>
    </lineage>
</organism>
<dbReference type="InParanoid" id="A0A2J7QBV2"/>
<evidence type="ECO:0000313" key="3">
    <source>
        <dbReference type="Proteomes" id="UP000235965"/>
    </source>
</evidence>
<sequence>MESQQMMELLLKEIRAGQEKADTRHEANTKAWREEVATMRDEKTNANHNETLACQEMEARQDERKPASLDRKPGAAHREKVPKVDAEIMPVGEPKKRHKD</sequence>
<evidence type="ECO:0000313" key="2">
    <source>
        <dbReference type="EMBL" id="PNF26045.1"/>
    </source>
</evidence>
<dbReference type="Proteomes" id="UP000235965">
    <property type="component" value="Unassembled WGS sequence"/>
</dbReference>
<evidence type="ECO:0000256" key="1">
    <source>
        <dbReference type="SAM" id="MobiDB-lite"/>
    </source>
</evidence>
<comment type="caution">
    <text evidence="2">The sequence shown here is derived from an EMBL/GenBank/DDBJ whole genome shotgun (WGS) entry which is preliminary data.</text>
</comment>